<dbReference type="AlphaFoldDB" id="A0A1M6CPB6"/>
<protein>
    <recommendedName>
        <fullName evidence="4">TrkA-N domain-containing protein</fullName>
    </recommendedName>
</protein>
<dbReference type="Gene3D" id="6.20.350.10">
    <property type="match status" value="1"/>
</dbReference>
<dbReference type="STRING" id="1121131.SAMN02745229_03373"/>
<evidence type="ECO:0008006" key="4">
    <source>
        <dbReference type="Google" id="ProtNLM"/>
    </source>
</evidence>
<accession>A0A1M6CPB6</accession>
<keyword evidence="1" id="KW-0472">Membrane</keyword>
<keyword evidence="1" id="KW-0812">Transmembrane</keyword>
<evidence type="ECO:0000313" key="3">
    <source>
        <dbReference type="Proteomes" id="UP000184278"/>
    </source>
</evidence>
<dbReference type="GeneID" id="89511870"/>
<name>A0A1M6CPB6_BUTFI</name>
<dbReference type="OrthoDB" id="1027683at2"/>
<feature type="transmembrane region" description="Helical" evidence="1">
    <location>
        <begin position="6"/>
        <end position="23"/>
    </location>
</feature>
<keyword evidence="3" id="KW-1185">Reference proteome</keyword>
<organism evidence="2 3">
    <name type="scientific">Butyrivibrio fibrisolvens DSM 3071</name>
    <dbReference type="NCBI Taxonomy" id="1121131"/>
    <lineage>
        <taxon>Bacteria</taxon>
        <taxon>Bacillati</taxon>
        <taxon>Bacillota</taxon>
        <taxon>Clostridia</taxon>
        <taxon>Lachnospirales</taxon>
        <taxon>Lachnospiraceae</taxon>
        <taxon>Butyrivibrio</taxon>
    </lineage>
</organism>
<reference evidence="3" key="1">
    <citation type="submission" date="2016-11" db="EMBL/GenBank/DDBJ databases">
        <authorList>
            <person name="Varghese N."/>
            <person name="Submissions S."/>
        </authorList>
    </citation>
    <scope>NUCLEOTIDE SEQUENCE [LARGE SCALE GENOMIC DNA]</scope>
    <source>
        <strain evidence="3">DSM 3071</strain>
    </source>
</reference>
<evidence type="ECO:0000313" key="2">
    <source>
        <dbReference type="EMBL" id="SHI62743.1"/>
    </source>
</evidence>
<feature type="transmembrane region" description="Helical" evidence="1">
    <location>
        <begin position="30"/>
        <end position="50"/>
    </location>
</feature>
<dbReference type="RefSeq" id="WP_073389489.1">
    <property type="nucleotide sequence ID" value="NZ_FQXK01000035.1"/>
</dbReference>
<feature type="transmembrane region" description="Helical" evidence="1">
    <location>
        <begin position="97"/>
        <end position="118"/>
    </location>
</feature>
<evidence type="ECO:0000256" key="1">
    <source>
        <dbReference type="SAM" id="Phobius"/>
    </source>
</evidence>
<keyword evidence="1" id="KW-1133">Transmembrane helix</keyword>
<dbReference type="EMBL" id="FQXK01000035">
    <property type="protein sequence ID" value="SHI62743.1"/>
    <property type="molecule type" value="Genomic_DNA"/>
</dbReference>
<dbReference type="Proteomes" id="UP000184278">
    <property type="component" value="Unassembled WGS sequence"/>
</dbReference>
<gene>
    <name evidence="2" type="ORF">SAMN02745229_03373</name>
</gene>
<sequence>MSNFLIIMISSAVFLALIIWLTVDTEHVKKWTGIAFLIAIAGGIFIYGTIDADQFSSMPVIAVLRTVVHVGKMFGNAGDGAHDSFVGIVGDNTLTSAFYWMVHFFAYYSVVSAVILVIGRDIVRGFRTWLLRIHDIELIYGIDDDTISLGEALAGKRRVSLVFVGKGTISDSILNRTGALVFADSDAMNPNAKLIKRISLVKGKGKIRVSVLSDDDEANYAYAMKMLKCFKEADILPSQTELVMFGRAVLIGSEFQALGDHYGYGSVKVYERSELAARLLLWKYPLADTITFDDKGKATKDVDVLIAGFGAIGQEVLRKVVAQGQFYGSSFHVHIFDPNFEKRNGFFNARYPGLLDNYDIKFEAYDARSEKFADYVKDKAGSLNLIVVAVGDEYVGQEISNGILDVLELSGSSLPVYQCYAEKIVRNLHREECVITNVFDSEILYGTSLDALSKEINHFYYGEGSSEEQWQGCDYFSRMSCNASADYLKGLIGRVGALGQDDERMENLAQSEHLRWMAFHYSMGYQTMTRDECLKRAELYKRDNKVRILKDTVSKRHACLIPWDELDDLSAFENSYTGKNVDYKQMDRENIKAVAGIINATVKP</sequence>
<proteinExistence type="predicted"/>